<protein>
    <submittedName>
        <fullName evidence="2">Uncharacterized protein</fullName>
    </submittedName>
</protein>
<evidence type="ECO:0000256" key="1">
    <source>
        <dbReference type="SAM" id="MobiDB-lite"/>
    </source>
</evidence>
<name>A0A091D6E3_FUKDA</name>
<keyword evidence="3" id="KW-1185">Reference proteome</keyword>
<dbReference type="EMBL" id="KN125407">
    <property type="protein sequence ID" value="KFO18426.1"/>
    <property type="molecule type" value="Genomic_DNA"/>
</dbReference>
<evidence type="ECO:0000313" key="2">
    <source>
        <dbReference type="EMBL" id="KFO18426.1"/>
    </source>
</evidence>
<reference evidence="2 3" key="1">
    <citation type="submission" date="2013-11" db="EMBL/GenBank/DDBJ databases">
        <title>The Damaraland mole rat (Fukomys damarensis) genome and evolution of African mole rats.</title>
        <authorList>
            <person name="Gladyshev V.N."/>
            <person name="Fang X."/>
        </authorList>
    </citation>
    <scope>NUCLEOTIDE SEQUENCE [LARGE SCALE GENOMIC DNA]</scope>
    <source>
        <tissue evidence="2">Liver</tissue>
    </source>
</reference>
<feature type="region of interest" description="Disordered" evidence="1">
    <location>
        <begin position="17"/>
        <end position="61"/>
    </location>
</feature>
<dbReference type="AlphaFoldDB" id="A0A091D6E3"/>
<gene>
    <name evidence="2" type="ORF">H920_20194</name>
</gene>
<proteinExistence type="predicted"/>
<feature type="compositionally biased region" description="Polar residues" evidence="1">
    <location>
        <begin position="34"/>
        <end position="44"/>
    </location>
</feature>
<accession>A0A091D6E3</accession>
<dbReference type="Proteomes" id="UP000028990">
    <property type="component" value="Unassembled WGS sequence"/>
</dbReference>
<sequence>MKAAVFLTIASILDTREEHNPAVAASSDKDTNLLPGSTGQSSAPQKPEGNESPALLQDGVDARRMREDFRSFQAAPLRLYGQ</sequence>
<organism evidence="2 3">
    <name type="scientific">Fukomys damarensis</name>
    <name type="common">Damaraland mole rat</name>
    <name type="synonym">Cryptomys damarensis</name>
    <dbReference type="NCBI Taxonomy" id="885580"/>
    <lineage>
        <taxon>Eukaryota</taxon>
        <taxon>Metazoa</taxon>
        <taxon>Chordata</taxon>
        <taxon>Craniata</taxon>
        <taxon>Vertebrata</taxon>
        <taxon>Euteleostomi</taxon>
        <taxon>Mammalia</taxon>
        <taxon>Eutheria</taxon>
        <taxon>Euarchontoglires</taxon>
        <taxon>Glires</taxon>
        <taxon>Rodentia</taxon>
        <taxon>Hystricomorpha</taxon>
        <taxon>Bathyergidae</taxon>
        <taxon>Fukomys</taxon>
    </lineage>
</organism>
<evidence type="ECO:0000313" key="3">
    <source>
        <dbReference type="Proteomes" id="UP000028990"/>
    </source>
</evidence>